<evidence type="ECO:0000313" key="2">
    <source>
        <dbReference type="EMBL" id="BAH93306.1"/>
    </source>
</evidence>
<reference evidence="2 3" key="1">
    <citation type="journal article" date="2005" name="Nature">
        <title>The map-based sequence of the rice genome.</title>
        <authorList>
            <consortium name="International rice genome sequencing project (IRGSP)"/>
            <person name="Matsumoto T."/>
            <person name="Wu J."/>
            <person name="Kanamori H."/>
            <person name="Katayose Y."/>
            <person name="Fujisawa M."/>
            <person name="Namiki N."/>
            <person name="Mizuno H."/>
            <person name="Yamamoto K."/>
            <person name="Antonio B.A."/>
            <person name="Baba T."/>
            <person name="Sakata K."/>
            <person name="Nagamura Y."/>
            <person name="Aoki H."/>
            <person name="Arikawa K."/>
            <person name="Arita K."/>
            <person name="Bito T."/>
            <person name="Chiden Y."/>
            <person name="Fujitsuka N."/>
            <person name="Fukunaka R."/>
            <person name="Hamada M."/>
            <person name="Harada C."/>
            <person name="Hayashi A."/>
            <person name="Hijishita S."/>
            <person name="Honda M."/>
            <person name="Hosokawa S."/>
            <person name="Ichikawa Y."/>
            <person name="Idonuma A."/>
            <person name="Iijima M."/>
            <person name="Ikeda M."/>
            <person name="Ikeno M."/>
            <person name="Ito K."/>
            <person name="Ito S."/>
            <person name="Ito T."/>
            <person name="Ito Y."/>
            <person name="Ito Y."/>
            <person name="Iwabuchi A."/>
            <person name="Kamiya K."/>
            <person name="Karasawa W."/>
            <person name="Kurita K."/>
            <person name="Katagiri S."/>
            <person name="Kikuta A."/>
            <person name="Kobayashi H."/>
            <person name="Kobayashi N."/>
            <person name="Machita K."/>
            <person name="Maehara T."/>
            <person name="Masukawa M."/>
            <person name="Mizubayashi T."/>
            <person name="Mukai Y."/>
            <person name="Nagasaki H."/>
            <person name="Nagata Y."/>
            <person name="Naito S."/>
            <person name="Nakashima M."/>
            <person name="Nakama Y."/>
            <person name="Nakamichi Y."/>
            <person name="Nakamura M."/>
            <person name="Meguro A."/>
            <person name="Negishi M."/>
            <person name="Ohta I."/>
            <person name="Ohta T."/>
            <person name="Okamoto M."/>
            <person name="Ono N."/>
            <person name="Saji S."/>
            <person name="Sakaguchi M."/>
            <person name="Sakai K."/>
            <person name="Shibata M."/>
            <person name="Shimokawa T."/>
            <person name="Song J."/>
            <person name="Takazaki Y."/>
            <person name="Terasawa K."/>
            <person name="Tsugane M."/>
            <person name="Tsuji K."/>
            <person name="Ueda S."/>
            <person name="Waki K."/>
            <person name="Yamagata H."/>
            <person name="Yamamoto M."/>
            <person name="Yamamoto S."/>
            <person name="Yamane H."/>
            <person name="Yoshiki S."/>
            <person name="Yoshihara R."/>
            <person name="Yukawa K."/>
            <person name="Zhong H."/>
            <person name="Yano M."/>
            <person name="Yuan Q."/>
            <person name="Ouyang S."/>
            <person name="Liu J."/>
            <person name="Jones K.M."/>
            <person name="Gansberger K."/>
            <person name="Moffat K."/>
            <person name="Hill J."/>
            <person name="Bera J."/>
            <person name="Fadrosh D."/>
            <person name="Jin S."/>
            <person name="Johri S."/>
            <person name="Kim M."/>
            <person name="Overton L."/>
            <person name="Reardon M."/>
            <person name="Tsitrin T."/>
            <person name="Vuong H."/>
            <person name="Weaver B."/>
            <person name="Ciecko A."/>
            <person name="Tallon L."/>
            <person name="Jackson J."/>
            <person name="Pai G."/>
            <person name="Aken S.V."/>
            <person name="Utterback T."/>
            <person name="Reidmuller S."/>
            <person name="Feldblyum T."/>
            <person name="Hsiao J."/>
            <person name="Zismann V."/>
            <person name="Iobst S."/>
            <person name="de Vazeille A.R."/>
            <person name="Buell C.R."/>
            <person name="Ying K."/>
            <person name="Li Y."/>
            <person name="Lu T."/>
            <person name="Huang Y."/>
            <person name="Zhao Q."/>
            <person name="Feng Q."/>
            <person name="Zhang L."/>
            <person name="Zhu J."/>
            <person name="Weng Q."/>
            <person name="Mu J."/>
            <person name="Lu Y."/>
            <person name="Fan D."/>
            <person name="Liu Y."/>
            <person name="Guan J."/>
            <person name="Zhang Y."/>
            <person name="Yu S."/>
            <person name="Liu X."/>
            <person name="Zhang Y."/>
            <person name="Hong G."/>
            <person name="Han B."/>
            <person name="Choisne N."/>
            <person name="Demange N."/>
            <person name="Orjeda G."/>
            <person name="Samain S."/>
            <person name="Cattolico L."/>
            <person name="Pelletier E."/>
            <person name="Couloux A."/>
            <person name="Segurens B."/>
            <person name="Wincker P."/>
            <person name="D'Hont A."/>
            <person name="Scarpelli C."/>
            <person name="Weissenbach J."/>
            <person name="Salanoubat M."/>
            <person name="Quetier F."/>
            <person name="Yu Y."/>
            <person name="Kim H.R."/>
            <person name="Rambo T."/>
            <person name="Currie J."/>
            <person name="Collura K."/>
            <person name="Luo M."/>
            <person name="Yang T."/>
            <person name="Ammiraju J.S.S."/>
            <person name="Engler F."/>
            <person name="Soderlund C."/>
            <person name="Wing R.A."/>
            <person name="Palmer L.E."/>
            <person name="de la Bastide M."/>
            <person name="Spiegel L."/>
            <person name="Nascimento L."/>
            <person name="Zutavern T."/>
            <person name="O'Shaughnessy A."/>
            <person name="Dike S."/>
            <person name="Dedhia N."/>
            <person name="Preston R."/>
            <person name="Balija V."/>
            <person name="McCombie W.R."/>
            <person name="Chow T."/>
            <person name="Chen H."/>
            <person name="Chung M."/>
            <person name="Chen C."/>
            <person name="Shaw J."/>
            <person name="Wu H."/>
            <person name="Hsiao K."/>
            <person name="Chao Y."/>
            <person name="Chu M."/>
            <person name="Cheng C."/>
            <person name="Hour A."/>
            <person name="Lee P."/>
            <person name="Lin S."/>
            <person name="Lin Y."/>
            <person name="Liou J."/>
            <person name="Liu S."/>
            <person name="Hsing Y."/>
            <person name="Raghuvanshi S."/>
            <person name="Mohanty A."/>
            <person name="Bharti A.K."/>
            <person name="Gaur A."/>
            <person name="Gupta V."/>
            <person name="Kumar D."/>
            <person name="Ravi V."/>
            <person name="Vij S."/>
            <person name="Kapur A."/>
            <person name="Khurana P."/>
            <person name="Khurana P."/>
            <person name="Khurana J.P."/>
            <person name="Tyagi A.K."/>
            <person name="Gaikwad K."/>
            <person name="Singh A."/>
            <person name="Dalal V."/>
            <person name="Srivastava S."/>
            <person name="Dixit A."/>
            <person name="Pal A.K."/>
            <person name="Ghazi I.A."/>
            <person name="Yadav M."/>
            <person name="Pandit A."/>
            <person name="Bhargava A."/>
            <person name="Sureshbabu K."/>
            <person name="Batra K."/>
            <person name="Sharma T.R."/>
            <person name="Mohapatra T."/>
            <person name="Singh N.K."/>
            <person name="Messing J."/>
            <person name="Nelson A.B."/>
            <person name="Fuks G."/>
            <person name="Kavchok S."/>
            <person name="Keizer G."/>
            <person name="Linton E."/>
            <person name="Llaca V."/>
            <person name="Song R."/>
            <person name="Tanyolac B."/>
            <person name="Young S."/>
            <person name="Ho-Il K."/>
            <person name="Hahn J.H."/>
            <person name="Sangsakoo G."/>
            <person name="Vanavichit A."/>
            <person name="de Mattos Luiz.A.T."/>
            <person name="Zimmer P.D."/>
            <person name="Malone G."/>
            <person name="Dellagostin O."/>
            <person name="de Oliveira A.C."/>
            <person name="Bevan M."/>
            <person name="Bancroft I."/>
            <person name="Minx P."/>
            <person name="Cordum H."/>
            <person name="Wilson R."/>
            <person name="Cheng Z."/>
            <person name="Jin W."/>
            <person name="Jiang J."/>
            <person name="Leong S.A."/>
            <person name="Iwama H."/>
            <person name="Gojobori T."/>
            <person name="Itoh T."/>
            <person name="Niimura Y."/>
            <person name="Fujii Y."/>
            <person name="Habara T."/>
            <person name="Sakai H."/>
            <person name="Sato Y."/>
            <person name="Wilson G."/>
            <person name="Kumar K."/>
            <person name="McCouch S."/>
            <person name="Juretic N."/>
            <person name="Hoen D."/>
            <person name="Wright S."/>
            <person name="Bruskiewich R."/>
            <person name="Bureau T."/>
            <person name="Miyao A."/>
            <person name="Hirochika H."/>
            <person name="Nishikawa T."/>
            <person name="Kadowaki K."/>
            <person name="Sugiura M."/>
            <person name="Burr B."/>
            <person name="Sasaki T."/>
        </authorList>
    </citation>
    <scope>NUCLEOTIDE SEQUENCE [LARGE SCALE GENOMIC DNA]</scope>
    <source>
        <strain evidence="3">cv. Nipponbare</strain>
    </source>
</reference>
<gene>
    <name evidence="2" type="ordered locus">Os06g0122900</name>
</gene>
<organism evidence="2 3">
    <name type="scientific">Oryza sativa subsp. japonica</name>
    <name type="common">Rice</name>
    <dbReference type="NCBI Taxonomy" id="39947"/>
    <lineage>
        <taxon>Eukaryota</taxon>
        <taxon>Viridiplantae</taxon>
        <taxon>Streptophyta</taxon>
        <taxon>Embryophyta</taxon>
        <taxon>Tracheophyta</taxon>
        <taxon>Spermatophyta</taxon>
        <taxon>Magnoliopsida</taxon>
        <taxon>Liliopsida</taxon>
        <taxon>Poales</taxon>
        <taxon>Poaceae</taxon>
        <taxon>BOP clade</taxon>
        <taxon>Oryzoideae</taxon>
        <taxon>Oryzeae</taxon>
        <taxon>Oryzinae</taxon>
        <taxon>Oryza</taxon>
        <taxon>Oryza sativa</taxon>
    </lineage>
</organism>
<accession>C7J407</accession>
<evidence type="ECO:0000256" key="1">
    <source>
        <dbReference type="SAM" id="MobiDB-lite"/>
    </source>
</evidence>
<dbReference type="AlphaFoldDB" id="C7J407"/>
<name>C7J407_ORYSJ</name>
<reference evidence="3" key="2">
    <citation type="journal article" date="2008" name="Nucleic Acids Res.">
        <title>The rice annotation project database (RAP-DB): 2008 update.</title>
        <authorList>
            <consortium name="The rice annotation project (RAP)"/>
        </authorList>
    </citation>
    <scope>GENOME REANNOTATION</scope>
    <source>
        <strain evidence="3">cv. Nipponbare</strain>
    </source>
</reference>
<proteinExistence type="predicted"/>
<dbReference type="EMBL" id="AP008212">
    <property type="protein sequence ID" value="BAH93306.1"/>
    <property type="molecule type" value="Genomic_DNA"/>
</dbReference>
<feature type="compositionally biased region" description="Polar residues" evidence="1">
    <location>
        <begin position="108"/>
        <end position="128"/>
    </location>
</feature>
<protein>
    <submittedName>
        <fullName evidence="2">Os06g0122900 protein</fullName>
    </submittedName>
</protein>
<dbReference type="KEGG" id="dosa:Os06g0122900"/>
<sequence>MLIGDSAYVLTDDPPHRRSVDGGITAGAFLRPVGALHRQAQHASTHGHGDFLVPSRRQKIDFPRPMAYSYVACWKRIVIRDGSPCKVVLFPSAMVSIQQVLSQLMKSDNASTPASGKNTYSSHLQSRASAGADNGFSRSSSSQASRLMVIGVGNETSSRPCLRSEQKISQVYKKGEAGM</sequence>
<feature type="region of interest" description="Disordered" evidence="1">
    <location>
        <begin position="108"/>
        <end position="139"/>
    </location>
</feature>
<dbReference type="Proteomes" id="UP000000763">
    <property type="component" value="Chromosome 6"/>
</dbReference>
<evidence type="ECO:0000313" key="3">
    <source>
        <dbReference type="Proteomes" id="UP000000763"/>
    </source>
</evidence>